<dbReference type="EMBL" id="MCBQ01006590">
    <property type="protein sequence ID" value="RKF78246.1"/>
    <property type="molecule type" value="Genomic_DNA"/>
</dbReference>
<dbReference type="Proteomes" id="UP000283383">
    <property type="component" value="Unassembled WGS sequence"/>
</dbReference>
<comment type="caution">
    <text evidence="2">The sequence shown here is derived from an EMBL/GenBank/DDBJ whole genome shotgun (WGS) entry which is preliminary data.</text>
</comment>
<organism evidence="2 3">
    <name type="scientific">Golovinomyces cichoracearum</name>
    <dbReference type="NCBI Taxonomy" id="62708"/>
    <lineage>
        <taxon>Eukaryota</taxon>
        <taxon>Fungi</taxon>
        <taxon>Dikarya</taxon>
        <taxon>Ascomycota</taxon>
        <taxon>Pezizomycotina</taxon>
        <taxon>Leotiomycetes</taxon>
        <taxon>Erysiphales</taxon>
        <taxon>Erysiphaceae</taxon>
        <taxon>Golovinomyces</taxon>
    </lineage>
</organism>
<sequence length="158" mass="19013">MPYRAAIAIEILHFLLHWTKPTWRYGMKKRPQAYDTTIHDCFQHCAIRTPSSNARIITEEIIEEIALIQELNQQIRQLAFSKPIDINFLLNHPSENETFIPSTDEKLFKNLMGIKRCIFHWKRWMATKSPRKYLLLRPLSFWTCLNYLFFKMIIREKT</sequence>
<accession>A0A420IUL5</accession>
<evidence type="ECO:0000313" key="3">
    <source>
        <dbReference type="Proteomes" id="UP000283383"/>
    </source>
</evidence>
<reference evidence="2 3" key="1">
    <citation type="journal article" date="2018" name="BMC Genomics">
        <title>Comparative genome analyses reveal sequence features reflecting distinct modes of host-adaptation between dicot and monocot powdery mildew.</title>
        <authorList>
            <person name="Wu Y."/>
            <person name="Ma X."/>
            <person name="Pan Z."/>
            <person name="Kale S.D."/>
            <person name="Song Y."/>
            <person name="King H."/>
            <person name="Zhang Q."/>
            <person name="Presley C."/>
            <person name="Deng X."/>
            <person name="Wei C.I."/>
            <person name="Xiao S."/>
        </authorList>
    </citation>
    <scope>NUCLEOTIDE SEQUENCE [LARGE SCALE GENOMIC DNA]</scope>
    <source>
        <strain evidence="2">UMSG3</strain>
    </source>
</reference>
<protein>
    <submittedName>
        <fullName evidence="2">Uncharacterized protein</fullName>
    </submittedName>
</protein>
<evidence type="ECO:0000256" key="1">
    <source>
        <dbReference type="SAM" id="Phobius"/>
    </source>
</evidence>
<keyword evidence="1" id="KW-1133">Transmembrane helix</keyword>
<keyword evidence="1" id="KW-0472">Membrane</keyword>
<gene>
    <name evidence="2" type="ORF">GcM3_065034</name>
</gene>
<proteinExistence type="predicted"/>
<feature type="transmembrane region" description="Helical" evidence="1">
    <location>
        <begin position="133"/>
        <end position="154"/>
    </location>
</feature>
<name>A0A420IUL5_9PEZI</name>
<evidence type="ECO:0000313" key="2">
    <source>
        <dbReference type="EMBL" id="RKF78246.1"/>
    </source>
</evidence>
<keyword evidence="3" id="KW-1185">Reference proteome</keyword>
<dbReference type="AlphaFoldDB" id="A0A420IUL5"/>
<keyword evidence="1" id="KW-0812">Transmembrane</keyword>